<dbReference type="EMBL" id="JASPKZ010008384">
    <property type="protein sequence ID" value="KAJ9579653.1"/>
    <property type="molecule type" value="Genomic_DNA"/>
</dbReference>
<accession>A0AAD7ZGQ4</accession>
<evidence type="ECO:0000313" key="1">
    <source>
        <dbReference type="EMBL" id="KAJ9579653.1"/>
    </source>
</evidence>
<sequence length="50" mass="5369">TIPPTPPIYAGANQVELPLDRVAILADKILEVTQPRSSPGRSCSTTRIPQ</sequence>
<reference evidence="1" key="2">
    <citation type="submission" date="2023-05" db="EMBL/GenBank/DDBJ databases">
        <authorList>
            <person name="Fouks B."/>
        </authorList>
    </citation>
    <scope>NUCLEOTIDE SEQUENCE</scope>
    <source>
        <strain evidence="1">Stay&amp;Tobe</strain>
        <tissue evidence="1">Testes</tissue>
    </source>
</reference>
<proteinExistence type="predicted"/>
<feature type="non-terminal residue" evidence="1">
    <location>
        <position position="1"/>
    </location>
</feature>
<reference evidence="1" key="1">
    <citation type="journal article" date="2023" name="IScience">
        <title>Live-bearing cockroach genome reveals convergent evolutionary mechanisms linked to viviparity in insects and beyond.</title>
        <authorList>
            <person name="Fouks B."/>
            <person name="Harrison M.C."/>
            <person name="Mikhailova A.A."/>
            <person name="Marchal E."/>
            <person name="English S."/>
            <person name="Carruthers M."/>
            <person name="Jennings E.C."/>
            <person name="Chiamaka E.L."/>
            <person name="Frigard R.A."/>
            <person name="Pippel M."/>
            <person name="Attardo G.M."/>
            <person name="Benoit J.B."/>
            <person name="Bornberg-Bauer E."/>
            <person name="Tobe S.S."/>
        </authorList>
    </citation>
    <scope>NUCLEOTIDE SEQUENCE</scope>
    <source>
        <strain evidence="1">Stay&amp;Tobe</strain>
    </source>
</reference>
<organism evidence="1 2">
    <name type="scientific">Diploptera punctata</name>
    <name type="common">Pacific beetle cockroach</name>
    <dbReference type="NCBI Taxonomy" id="6984"/>
    <lineage>
        <taxon>Eukaryota</taxon>
        <taxon>Metazoa</taxon>
        <taxon>Ecdysozoa</taxon>
        <taxon>Arthropoda</taxon>
        <taxon>Hexapoda</taxon>
        <taxon>Insecta</taxon>
        <taxon>Pterygota</taxon>
        <taxon>Neoptera</taxon>
        <taxon>Polyneoptera</taxon>
        <taxon>Dictyoptera</taxon>
        <taxon>Blattodea</taxon>
        <taxon>Blaberoidea</taxon>
        <taxon>Blaberidae</taxon>
        <taxon>Diplopterinae</taxon>
        <taxon>Diploptera</taxon>
    </lineage>
</organism>
<gene>
    <name evidence="1" type="ORF">L9F63_004732</name>
</gene>
<name>A0AAD7ZGQ4_DIPPU</name>
<feature type="non-terminal residue" evidence="1">
    <location>
        <position position="50"/>
    </location>
</feature>
<dbReference type="AlphaFoldDB" id="A0AAD7ZGQ4"/>
<comment type="caution">
    <text evidence="1">The sequence shown here is derived from an EMBL/GenBank/DDBJ whole genome shotgun (WGS) entry which is preliminary data.</text>
</comment>
<evidence type="ECO:0000313" key="2">
    <source>
        <dbReference type="Proteomes" id="UP001233999"/>
    </source>
</evidence>
<dbReference type="Proteomes" id="UP001233999">
    <property type="component" value="Unassembled WGS sequence"/>
</dbReference>
<protein>
    <submittedName>
        <fullName evidence="1">Uncharacterized protein</fullName>
    </submittedName>
</protein>
<keyword evidence="2" id="KW-1185">Reference proteome</keyword>